<sequence>EPEAESALPSPAAANTNGNGKASANGGFPEPAASDQSKTGPVPVVKSLDGETTLPKSAAQPTATTRRVESPPVSPGS</sequence>
<keyword evidence="2" id="KW-1185">Reference proteome</keyword>
<gene>
    <name evidence="1" type="ORF">LTS18_004638</name>
</gene>
<reference evidence="1" key="1">
    <citation type="submission" date="2024-09" db="EMBL/GenBank/DDBJ databases">
        <title>Black Yeasts Isolated from many extreme environments.</title>
        <authorList>
            <person name="Coleine C."/>
            <person name="Stajich J.E."/>
            <person name="Selbmann L."/>
        </authorList>
    </citation>
    <scope>NUCLEOTIDE SEQUENCE</scope>
    <source>
        <strain evidence="1">CCFEE 5737</strain>
    </source>
</reference>
<proteinExistence type="predicted"/>
<name>A0ACC3DRY9_9PEZI</name>
<evidence type="ECO:0000313" key="2">
    <source>
        <dbReference type="Proteomes" id="UP001186974"/>
    </source>
</evidence>
<dbReference type="EMBL" id="JAWDJW010001089">
    <property type="protein sequence ID" value="KAK3079526.1"/>
    <property type="molecule type" value="Genomic_DNA"/>
</dbReference>
<dbReference type="Proteomes" id="UP001186974">
    <property type="component" value="Unassembled WGS sequence"/>
</dbReference>
<protein>
    <submittedName>
        <fullName evidence="1">Uncharacterized protein</fullName>
    </submittedName>
</protein>
<feature type="non-terminal residue" evidence="1">
    <location>
        <position position="1"/>
    </location>
</feature>
<comment type="caution">
    <text evidence="1">The sequence shown here is derived from an EMBL/GenBank/DDBJ whole genome shotgun (WGS) entry which is preliminary data.</text>
</comment>
<organism evidence="1 2">
    <name type="scientific">Coniosporium uncinatum</name>
    <dbReference type="NCBI Taxonomy" id="93489"/>
    <lineage>
        <taxon>Eukaryota</taxon>
        <taxon>Fungi</taxon>
        <taxon>Dikarya</taxon>
        <taxon>Ascomycota</taxon>
        <taxon>Pezizomycotina</taxon>
        <taxon>Dothideomycetes</taxon>
        <taxon>Dothideomycetes incertae sedis</taxon>
        <taxon>Coniosporium</taxon>
    </lineage>
</organism>
<accession>A0ACC3DRY9</accession>
<evidence type="ECO:0000313" key="1">
    <source>
        <dbReference type="EMBL" id="KAK3079526.1"/>
    </source>
</evidence>